<proteinExistence type="predicted"/>
<evidence type="ECO:0000313" key="1">
    <source>
        <dbReference type="EMBL" id="RDX67129.1"/>
    </source>
</evidence>
<comment type="caution">
    <text evidence="1">The sequence shown here is derived from an EMBL/GenBank/DDBJ whole genome shotgun (WGS) entry which is preliminary data.</text>
</comment>
<protein>
    <submittedName>
        <fullName evidence="1">Uncharacterized protein</fullName>
    </submittedName>
</protein>
<feature type="non-terminal residue" evidence="1">
    <location>
        <position position="1"/>
    </location>
</feature>
<organism evidence="1 2">
    <name type="scientific">Mucuna pruriens</name>
    <name type="common">Velvet bean</name>
    <name type="synonym">Dolichos pruriens</name>
    <dbReference type="NCBI Taxonomy" id="157652"/>
    <lineage>
        <taxon>Eukaryota</taxon>
        <taxon>Viridiplantae</taxon>
        <taxon>Streptophyta</taxon>
        <taxon>Embryophyta</taxon>
        <taxon>Tracheophyta</taxon>
        <taxon>Spermatophyta</taxon>
        <taxon>Magnoliopsida</taxon>
        <taxon>eudicotyledons</taxon>
        <taxon>Gunneridae</taxon>
        <taxon>Pentapetalae</taxon>
        <taxon>rosids</taxon>
        <taxon>fabids</taxon>
        <taxon>Fabales</taxon>
        <taxon>Fabaceae</taxon>
        <taxon>Papilionoideae</taxon>
        <taxon>50 kb inversion clade</taxon>
        <taxon>NPAAA clade</taxon>
        <taxon>indigoferoid/millettioid clade</taxon>
        <taxon>Phaseoleae</taxon>
        <taxon>Mucuna</taxon>
    </lineage>
</organism>
<name>A0A371EMK4_MUCPR</name>
<dbReference type="AlphaFoldDB" id="A0A371EMK4"/>
<keyword evidence="2" id="KW-1185">Reference proteome</keyword>
<accession>A0A371EMK4</accession>
<evidence type="ECO:0000313" key="2">
    <source>
        <dbReference type="Proteomes" id="UP000257109"/>
    </source>
</evidence>
<dbReference type="OrthoDB" id="2919534at2759"/>
<dbReference type="Proteomes" id="UP000257109">
    <property type="component" value="Unassembled WGS sequence"/>
</dbReference>
<dbReference type="EMBL" id="QJKJ01013125">
    <property type="protein sequence ID" value="RDX67129.1"/>
    <property type="molecule type" value="Genomic_DNA"/>
</dbReference>
<sequence length="175" mass="19731">MEEVLEACPGTLLGFIGEQQVEIEGAINRLTFGASLDVKTVLLRFTVVDALASYNIILGQPTLNQLQAIVSTPHLCMKYPLLDRVGTVRADQQTARDWNKVSLKIGDRRRDSGKAEVGLQSNVHLLELDPRQIKEAERRWPTDDLKEIQINQRPTETTKIGVELGHEEEKQMIIF</sequence>
<reference evidence="1" key="1">
    <citation type="submission" date="2018-05" db="EMBL/GenBank/DDBJ databases">
        <title>Draft genome of Mucuna pruriens seed.</title>
        <authorList>
            <person name="Nnadi N.E."/>
            <person name="Vos R."/>
            <person name="Hasami M.H."/>
            <person name="Devisetty U.K."/>
            <person name="Aguiy J.C."/>
        </authorList>
    </citation>
    <scope>NUCLEOTIDE SEQUENCE [LARGE SCALE GENOMIC DNA]</scope>
    <source>
        <strain evidence="1">JCA_2017</strain>
    </source>
</reference>
<gene>
    <name evidence="1" type="ORF">CR513_54021</name>
</gene>